<name>A0A6J8FB33_LEIDO</name>
<dbReference type="InterPro" id="IPR027417">
    <property type="entry name" value="P-loop_NTPase"/>
</dbReference>
<dbReference type="VEuPathDB" id="TriTrypDB:LdCL_160010600"/>
<dbReference type="AlphaFoldDB" id="A0A6J8FB33"/>
<feature type="region of interest" description="Disordered" evidence="1">
    <location>
        <begin position="100"/>
        <end position="120"/>
    </location>
</feature>
<evidence type="ECO:0000256" key="1">
    <source>
        <dbReference type="SAM" id="MobiDB-lite"/>
    </source>
</evidence>
<accession>A0A6J8FB33</accession>
<evidence type="ECO:0000313" key="2">
    <source>
        <dbReference type="EMBL" id="CAC5428916.1"/>
    </source>
</evidence>
<dbReference type="VEuPathDB" id="TriTrypDB:LdBPK_160570.1"/>
<feature type="region of interest" description="Disordered" evidence="1">
    <location>
        <begin position="525"/>
        <end position="559"/>
    </location>
</feature>
<dbReference type="VEuPathDB" id="TriTrypDB:LDHU3_16.0680"/>
<organism evidence="2 3">
    <name type="scientific">Leishmania donovani</name>
    <dbReference type="NCBI Taxonomy" id="5661"/>
    <lineage>
        <taxon>Eukaryota</taxon>
        <taxon>Discoba</taxon>
        <taxon>Euglenozoa</taxon>
        <taxon>Kinetoplastea</taxon>
        <taxon>Metakinetoplastina</taxon>
        <taxon>Trypanosomatida</taxon>
        <taxon>Trypanosomatidae</taxon>
        <taxon>Leishmaniinae</taxon>
        <taxon>Leishmania</taxon>
    </lineage>
</organism>
<evidence type="ECO:0000313" key="3">
    <source>
        <dbReference type="Proteomes" id="UP000601710"/>
    </source>
</evidence>
<dbReference type="Proteomes" id="UP000601710">
    <property type="component" value="Chromosome 16"/>
</dbReference>
<protein>
    <submittedName>
        <fullName evidence="2">AAA_domain_containing_protein_putative/Pfam:PF132 07</fullName>
    </submittedName>
</protein>
<gene>
    <name evidence="2" type="ORF">LDHU3_16.0680</name>
</gene>
<feature type="region of interest" description="Disordered" evidence="1">
    <location>
        <begin position="410"/>
        <end position="439"/>
    </location>
</feature>
<sequence>MASPVDAIKVDVAVKLIGVIGCSASGKSTVAHQLASRLDSPLHPICTDSFFFDDVCAQLGTYEDYRCIDYGAVARWMSVLVHAVSTVSVSPLEERCAPASSPAARAASADGDTALHHPPHDLEGRVHNAWWEEVLLHLPELGKYRRAAPDATSATTAPTTVFAAAADTATPIAQSSSTVAEATPAGAHPHDGTSDSDGDASLGAHEAEEEGRRRRSVAAFTQRREGGGGTVCSSLELRSGSEEQAPHAGAPFWHPVIIYVVWEGFPLLCNRLVNSYIDYAIDVRCDLETACLRRFFRTPRRHLARYLALDSAGGCQNGQDESQLGLQRARAAVVAGVVRQVYRPRIEQLWRARSREQLRADLTNALAQEMRLDGLQALAHGDSPTATSPPTCITARDALDLLSPSCFDPPRPRCRRQPAHSSAAKAMGDGGSGTRLQGESCGADAAASTISSPSASSVAAAEEVGRRCSACWSADGLPTNAFQLFWESEFDEWLARSSSSPSATTAAAAAALAWASLKHRDGEGAAAHAAHRVDERQRDINGSFRRTSPPRVTPSNEEPGVAYVNRMLAQRGRLALLQSLSCGERAVAPSSPEAFSIGGKGAASAGLGLEQQLAVGGVHSTTSLTAETLSSALAPFYYEFRYWYVFEVLYYDRIFRPLQAHRLRWRSVVGESSAAPTDGEGKSGELGGCGATDAPCAVPRRWWAVKNGRDVHGQDAGELLTQVDHISAAIRAIR</sequence>
<reference evidence="2" key="1">
    <citation type="submission" date="2020-06" db="EMBL/GenBank/DDBJ databases">
        <authorList>
            <person name="Camacho E."/>
            <person name="Gonzalez-de la Fuente S."/>
            <person name="Rastrojo A."/>
            <person name="Peiro-Pastor R."/>
            <person name="Solana JC."/>
            <person name="Tabera L."/>
            <person name="Gamarro F."/>
            <person name="Carrasco-Ramiro F."/>
            <person name="Requena JM."/>
            <person name="Aguado B."/>
        </authorList>
    </citation>
    <scope>NUCLEOTIDE SEQUENCE</scope>
</reference>
<dbReference type="EMBL" id="LR812636">
    <property type="protein sequence ID" value="CAC5428916.1"/>
    <property type="molecule type" value="Genomic_DNA"/>
</dbReference>
<feature type="compositionally biased region" description="Low complexity" evidence="1">
    <location>
        <begin position="100"/>
        <end position="109"/>
    </location>
</feature>
<dbReference type="Gene3D" id="3.40.50.300">
    <property type="entry name" value="P-loop containing nucleotide triphosphate hydrolases"/>
    <property type="match status" value="1"/>
</dbReference>
<proteinExistence type="predicted"/>
<dbReference type="SUPFAM" id="SSF52540">
    <property type="entry name" value="P-loop containing nucleoside triphosphate hydrolases"/>
    <property type="match status" value="1"/>
</dbReference>
<feature type="region of interest" description="Disordered" evidence="1">
    <location>
        <begin position="173"/>
        <end position="234"/>
    </location>
</feature>